<name>A0A7S0DX55_9CRYP</name>
<protein>
    <submittedName>
        <fullName evidence="4">Uncharacterized protein</fullName>
    </submittedName>
</protein>
<gene>
    <name evidence="4" type="ORF">HPHI1048_LOCUS1769</name>
</gene>
<comment type="subcellular location">
    <subcellularLocation>
        <location evidence="1">Plastid</location>
    </subcellularLocation>
</comment>
<dbReference type="EMBL" id="HBEO01002460">
    <property type="protein sequence ID" value="CAD8468164.1"/>
    <property type="molecule type" value="Transcribed_RNA"/>
</dbReference>
<evidence type="ECO:0000313" key="4">
    <source>
        <dbReference type="EMBL" id="CAD8468164.1"/>
    </source>
</evidence>
<keyword evidence="3" id="KW-1133">Transmembrane helix</keyword>
<evidence type="ECO:0000256" key="1">
    <source>
        <dbReference type="ARBA" id="ARBA00004474"/>
    </source>
</evidence>
<evidence type="ECO:0000256" key="2">
    <source>
        <dbReference type="ARBA" id="ARBA00022640"/>
    </source>
</evidence>
<evidence type="ECO:0000256" key="3">
    <source>
        <dbReference type="SAM" id="Phobius"/>
    </source>
</evidence>
<dbReference type="GO" id="GO:0009536">
    <property type="term" value="C:plastid"/>
    <property type="evidence" value="ECO:0007669"/>
    <property type="project" value="UniProtKB-SubCell"/>
</dbReference>
<keyword evidence="3" id="KW-0472">Membrane</keyword>
<sequence length="334" mass="37683">MVKAMERASCLPGPPARVLFSVFFLLSNGMELLLPSTQAFHVSGLTHPTLLRVDCSRRSRCGRSARLRVVAQLSEDDKDEVEKMKERRQLPFDKGASEWVPTDMQPANEWSLLKETFLFDWPLLPQQDFALRLLGVFGVFFFAVSLPIASITYDQPEETLPRLFASCVGASGVVFALLLRLFLGVNFVSSRLQQDAVYFESDERNPITSTDLERLGYRNRGAMWIKPESIIARDRLIRQFEVSPVIEKLKSSSAATLVVLLLSIAGFSSVKPDEGYDPRFIQSEGKLQELVNPSNEEIANREAERLRKRGNKPAYCYSRYYKALAVSDQSICGD</sequence>
<proteinExistence type="predicted"/>
<dbReference type="Pfam" id="PF06799">
    <property type="entry name" value="CGLD27-like"/>
    <property type="match status" value="2"/>
</dbReference>
<accession>A0A7S0DX55</accession>
<keyword evidence="2" id="KW-0934">Plastid</keyword>
<organism evidence="4">
    <name type="scientific">Hanusia phi</name>
    <dbReference type="NCBI Taxonomy" id="3032"/>
    <lineage>
        <taxon>Eukaryota</taxon>
        <taxon>Cryptophyceae</taxon>
        <taxon>Pyrenomonadales</taxon>
        <taxon>Geminigeraceae</taxon>
        <taxon>Hanusia</taxon>
    </lineage>
</organism>
<dbReference type="PANTHER" id="PTHR34214">
    <property type="match status" value="1"/>
</dbReference>
<dbReference type="AlphaFoldDB" id="A0A7S0DX55"/>
<keyword evidence="3" id="KW-0812">Transmembrane</keyword>
<feature type="transmembrane region" description="Helical" evidence="3">
    <location>
        <begin position="129"/>
        <end position="151"/>
    </location>
</feature>
<dbReference type="InterPro" id="IPR009631">
    <property type="entry name" value="CGLD27-like"/>
</dbReference>
<reference evidence="4" key="1">
    <citation type="submission" date="2021-01" db="EMBL/GenBank/DDBJ databases">
        <authorList>
            <person name="Corre E."/>
            <person name="Pelletier E."/>
            <person name="Niang G."/>
            <person name="Scheremetjew M."/>
            <person name="Finn R."/>
            <person name="Kale V."/>
            <person name="Holt S."/>
            <person name="Cochrane G."/>
            <person name="Meng A."/>
            <person name="Brown T."/>
            <person name="Cohen L."/>
        </authorList>
    </citation>
    <scope>NUCLEOTIDE SEQUENCE</scope>
    <source>
        <strain evidence="4">CCMP325</strain>
    </source>
</reference>
<feature type="transmembrane region" description="Helical" evidence="3">
    <location>
        <begin position="163"/>
        <end position="183"/>
    </location>
</feature>
<dbReference type="PANTHER" id="PTHR34214:SF3">
    <property type="entry name" value="PROTEIN CONSERVED IN THE GREEN LINEAGE AND DIATOMS 27, CHLOROPLASTIC"/>
    <property type="match status" value="1"/>
</dbReference>